<dbReference type="Gene3D" id="3.40.50.720">
    <property type="entry name" value="NAD(P)-binding Rossmann-like Domain"/>
    <property type="match status" value="1"/>
</dbReference>
<dbReference type="InterPro" id="IPR036291">
    <property type="entry name" value="NAD(P)-bd_dom_sf"/>
</dbReference>
<feature type="active site" description="Proton acceptor" evidence="4">
    <location>
        <position position="68"/>
    </location>
</feature>
<dbReference type="Proteomes" id="UP001235664">
    <property type="component" value="Unassembled WGS sequence"/>
</dbReference>
<dbReference type="HAMAP" id="MF_00222">
    <property type="entry name" value="Shikimate_DH_AroE"/>
    <property type="match status" value="1"/>
</dbReference>
<evidence type="ECO:0000256" key="2">
    <source>
        <dbReference type="ARBA" id="ARBA00023002"/>
    </source>
</evidence>
<evidence type="ECO:0000259" key="6">
    <source>
        <dbReference type="Pfam" id="PF18317"/>
    </source>
</evidence>
<sequence>MNTPYAEVIGDPIAQSKSPAIHAFWLEKLGIVGEYRASRVAPEGLAAYLEMRRGDPDWLGCNITMPHKQTAMALVDRVEPLARRVGAINTVHRAKDGALIGRNTDVGGFLEPLAERLGERHLFRMARVIGTGGAARAIVAGLASEGFTLVLAGRDPEKARLLLDELAPQGEHHAVPLTTFSDGTDFAFDDRAGCCDLVVNASPLGMRGQPPLAFDWSHAPPGSIAYDIVTDPVETRFLRDAHAAGFATIDGLAMLIGQAARAFERFFGTPPPRRHDAELRARLSA</sequence>
<name>A0ABT9H4C4_9SPHN</name>
<dbReference type="PANTHER" id="PTHR21089">
    <property type="entry name" value="SHIKIMATE DEHYDROGENASE"/>
    <property type="match status" value="1"/>
</dbReference>
<dbReference type="Gene3D" id="3.40.50.10860">
    <property type="entry name" value="Leucine Dehydrogenase, chain A, domain 1"/>
    <property type="match status" value="1"/>
</dbReference>
<dbReference type="InterPro" id="IPR022893">
    <property type="entry name" value="Shikimate_DH_fam"/>
</dbReference>
<feature type="binding site" evidence="4">
    <location>
        <position position="251"/>
    </location>
    <ligand>
        <name>NADP(+)</name>
        <dbReference type="ChEBI" id="CHEBI:58349"/>
    </ligand>
</feature>
<accession>A0ABT9H4C4</accession>
<dbReference type="InterPro" id="IPR041121">
    <property type="entry name" value="SDH_C"/>
</dbReference>
<comment type="caution">
    <text evidence="7">The sequence shown here is derived from an EMBL/GenBank/DDBJ whole genome shotgun (WGS) entry which is preliminary data.</text>
</comment>
<dbReference type="Pfam" id="PF18317">
    <property type="entry name" value="SDH_C"/>
    <property type="match status" value="1"/>
</dbReference>
<dbReference type="SUPFAM" id="SSF51735">
    <property type="entry name" value="NAD(P)-binding Rossmann-fold domains"/>
    <property type="match status" value="1"/>
</dbReference>
<gene>
    <name evidence="4" type="primary">aroE</name>
    <name evidence="7" type="ORF">Q9K01_00335</name>
</gene>
<reference evidence="7 8" key="1">
    <citation type="submission" date="2023-08" db="EMBL/GenBank/DDBJ databases">
        <title>genomic of DY56.</title>
        <authorList>
            <person name="Wang Y."/>
        </authorList>
    </citation>
    <scope>NUCLEOTIDE SEQUENCE [LARGE SCALE GENOMIC DNA]</scope>
    <source>
        <strain evidence="7 8">DY56-A-20</strain>
    </source>
</reference>
<evidence type="ECO:0000259" key="5">
    <source>
        <dbReference type="Pfam" id="PF08501"/>
    </source>
</evidence>
<comment type="pathway">
    <text evidence="1 4">Metabolic intermediate biosynthesis; chorismate biosynthesis; chorismate from D-erythrose 4-phosphate and phosphoenolpyruvate: step 4/7.</text>
</comment>
<proteinExistence type="inferred from homology"/>
<evidence type="ECO:0000256" key="4">
    <source>
        <dbReference type="HAMAP-Rule" id="MF_00222"/>
    </source>
</evidence>
<evidence type="ECO:0000313" key="8">
    <source>
        <dbReference type="Proteomes" id="UP001235664"/>
    </source>
</evidence>
<comment type="caution">
    <text evidence="4">Lacks conserved residue(s) required for the propagation of feature annotation.</text>
</comment>
<feature type="domain" description="Shikimate dehydrogenase substrate binding N-terminal" evidence="5">
    <location>
        <begin position="8"/>
        <end position="91"/>
    </location>
</feature>
<keyword evidence="4" id="KW-0028">Amino-acid biosynthesis</keyword>
<feature type="binding site" evidence="4">
    <location>
        <begin position="16"/>
        <end position="18"/>
    </location>
    <ligand>
        <name>shikimate</name>
        <dbReference type="ChEBI" id="CHEBI:36208"/>
    </ligand>
</feature>
<comment type="function">
    <text evidence="4">Involved in the biosynthesis of the chorismate, which leads to the biosynthesis of aromatic amino acids. Catalyzes the reversible NADPH linked reduction of 3-dehydroshikimate (DHSA) to yield shikimate (SA).</text>
</comment>
<dbReference type="SUPFAM" id="SSF53223">
    <property type="entry name" value="Aminoacid dehydrogenase-like, N-terminal domain"/>
    <property type="match status" value="1"/>
</dbReference>
<keyword evidence="8" id="KW-1185">Reference proteome</keyword>
<comment type="subunit">
    <text evidence="4">Homodimer.</text>
</comment>
<keyword evidence="3 4" id="KW-0057">Aromatic amino acid biosynthesis</keyword>
<organism evidence="7 8">
    <name type="scientific">Qipengyuania benthica</name>
    <dbReference type="NCBI Taxonomy" id="3067651"/>
    <lineage>
        <taxon>Bacteria</taxon>
        <taxon>Pseudomonadati</taxon>
        <taxon>Pseudomonadota</taxon>
        <taxon>Alphaproteobacteria</taxon>
        <taxon>Sphingomonadales</taxon>
        <taxon>Erythrobacteraceae</taxon>
        <taxon>Qipengyuania</taxon>
    </lineage>
</organism>
<feature type="binding site" evidence="4">
    <location>
        <position position="105"/>
    </location>
    <ligand>
        <name>shikimate</name>
        <dbReference type="ChEBI" id="CHEBI:36208"/>
    </ligand>
</feature>
<keyword evidence="4" id="KW-0521">NADP</keyword>
<dbReference type="GO" id="GO:0004764">
    <property type="term" value="F:shikimate 3-dehydrogenase (NADP+) activity"/>
    <property type="evidence" value="ECO:0007669"/>
    <property type="project" value="UniProtKB-EC"/>
</dbReference>
<feature type="binding site" evidence="4">
    <location>
        <position position="258"/>
    </location>
    <ligand>
        <name>shikimate</name>
        <dbReference type="ChEBI" id="CHEBI:36208"/>
    </ligand>
</feature>
<dbReference type="RefSeq" id="WP_305928227.1">
    <property type="nucleotide sequence ID" value="NZ_JAVAIL010000001.1"/>
</dbReference>
<comment type="similarity">
    <text evidence="4">Belongs to the shikimate dehydrogenase family.</text>
</comment>
<feature type="binding site" evidence="4">
    <location>
        <position position="64"/>
    </location>
    <ligand>
        <name>shikimate</name>
        <dbReference type="ChEBI" id="CHEBI:36208"/>
    </ligand>
</feature>
<dbReference type="PANTHER" id="PTHR21089:SF1">
    <property type="entry name" value="BIFUNCTIONAL 3-DEHYDROQUINATE DEHYDRATASE_SHIKIMATE DEHYDROGENASE, CHLOROPLASTIC"/>
    <property type="match status" value="1"/>
</dbReference>
<evidence type="ECO:0000256" key="3">
    <source>
        <dbReference type="ARBA" id="ARBA00023141"/>
    </source>
</evidence>
<dbReference type="EC" id="1.1.1.25" evidence="4"/>
<feature type="binding site" evidence="4">
    <location>
        <position position="89"/>
    </location>
    <ligand>
        <name>shikimate</name>
        <dbReference type="ChEBI" id="CHEBI:36208"/>
    </ligand>
</feature>
<evidence type="ECO:0000313" key="7">
    <source>
        <dbReference type="EMBL" id="MDP4538073.1"/>
    </source>
</evidence>
<dbReference type="InterPro" id="IPR046346">
    <property type="entry name" value="Aminoacid_DH-like_N_sf"/>
</dbReference>
<evidence type="ECO:0000256" key="1">
    <source>
        <dbReference type="ARBA" id="ARBA00004871"/>
    </source>
</evidence>
<dbReference type="EMBL" id="JAVAIL010000001">
    <property type="protein sequence ID" value="MDP4538073.1"/>
    <property type="molecule type" value="Genomic_DNA"/>
</dbReference>
<keyword evidence="2 4" id="KW-0560">Oxidoreductase</keyword>
<dbReference type="Pfam" id="PF08501">
    <property type="entry name" value="Shikimate_dh_N"/>
    <property type="match status" value="1"/>
</dbReference>
<dbReference type="InterPro" id="IPR013708">
    <property type="entry name" value="Shikimate_DH-bd_N"/>
</dbReference>
<feature type="binding site" evidence="4">
    <location>
        <position position="228"/>
    </location>
    <ligand>
        <name>NADP(+)</name>
        <dbReference type="ChEBI" id="CHEBI:58349"/>
    </ligand>
</feature>
<protein>
    <recommendedName>
        <fullName evidence="4">Shikimate dehydrogenase (NADP(+))</fullName>
        <shortName evidence="4">SDH</shortName>
        <ecNumber evidence="4">1.1.1.25</ecNumber>
    </recommendedName>
</protein>
<dbReference type="CDD" id="cd01065">
    <property type="entry name" value="NAD_bind_Shikimate_DH"/>
    <property type="match status" value="1"/>
</dbReference>
<feature type="domain" description="SDH C-terminal" evidence="6">
    <location>
        <begin position="251"/>
        <end position="273"/>
    </location>
</feature>
<comment type="catalytic activity">
    <reaction evidence="4">
        <text>shikimate + NADP(+) = 3-dehydroshikimate + NADPH + H(+)</text>
        <dbReference type="Rhea" id="RHEA:17737"/>
        <dbReference type="ChEBI" id="CHEBI:15378"/>
        <dbReference type="ChEBI" id="CHEBI:16630"/>
        <dbReference type="ChEBI" id="CHEBI:36208"/>
        <dbReference type="ChEBI" id="CHEBI:57783"/>
        <dbReference type="ChEBI" id="CHEBI:58349"/>
        <dbReference type="EC" id="1.1.1.25"/>
    </reaction>
</comment>